<dbReference type="EMBL" id="GL891302">
    <property type="protein sequence ID" value="EGO61577.1"/>
    <property type="molecule type" value="Genomic_DNA"/>
</dbReference>
<accession>F8ME42</accession>
<dbReference type="VEuPathDB" id="FungiDB:NEUTE1DRAFT_108030"/>
<evidence type="ECO:0000313" key="2">
    <source>
        <dbReference type="Proteomes" id="UP000008065"/>
    </source>
</evidence>
<name>F8ME42_NEUT8</name>
<evidence type="ECO:0000313" key="1">
    <source>
        <dbReference type="EMBL" id="EGO61577.1"/>
    </source>
</evidence>
<dbReference type="RefSeq" id="XP_009848599.1">
    <property type="nucleotide sequence ID" value="XM_009850297.1"/>
</dbReference>
<reference evidence="2" key="1">
    <citation type="journal article" date="2011" name="Genetics">
        <title>Massive changes in genome architecture accompany the transition to self-fertility in the filamentous fungus Neurospora tetrasperma.</title>
        <authorList>
            <person name="Ellison C.E."/>
            <person name="Stajich J.E."/>
            <person name="Jacobson D.J."/>
            <person name="Natvig D.O."/>
            <person name="Lapidus A."/>
            <person name="Foster B."/>
            <person name="Aerts A."/>
            <person name="Riley R."/>
            <person name="Lindquist E.A."/>
            <person name="Grigoriev I.V."/>
            <person name="Taylor J.W."/>
        </authorList>
    </citation>
    <scope>NUCLEOTIDE SEQUENCE [LARGE SCALE GENOMIC DNA]</scope>
    <source>
        <strain evidence="2">FGSC 2508 / P0657</strain>
    </source>
</reference>
<keyword evidence="2" id="KW-1185">Reference proteome</keyword>
<protein>
    <submittedName>
        <fullName evidence="1">Uncharacterized protein</fullName>
    </submittedName>
</protein>
<sequence>MCHWLARYRCLCRCLVGSATICPDRLKSAPFLALPEGIKEHKLNEGYDPASCPNLKKTVDIHEEGTLLDSCSASTTSICPISKMGTSKGSRSVDESKVEAIMKRDDHGTEVALHITMYDRDAALAKES</sequence>
<dbReference type="GeneID" id="20822374"/>
<organism evidence="1 2">
    <name type="scientific">Neurospora tetrasperma (strain FGSC 2508 / ATCC MYA-4615 / P0657)</name>
    <dbReference type="NCBI Taxonomy" id="510951"/>
    <lineage>
        <taxon>Eukaryota</taxon>
        <taxon>Fungi</taxon>
        <taxon>Dikarya</taxon>
        <taxon>Ascomycota</taxon>
        <taxon>Pezizomycotina</taxon>
        <taxon>Sordariomycetes</taxon>
        <taxon>Sordariomycetidae</taxon>
        <taxon>Sordariales</taxon>
        <taxon>Sordariaceae</taxon>
        <taxon>Neurospora</taxon>
    </lineage>
</organism>
<dbReference type="HOGENOM" id="CLU_1960178_0_0_1"/>
<gene>
    <name evidence="1" type="ORF">NEUTE1DRAFT_108030</name>
</gene>
<proteinExistence type="predicted"/>
<dbReference type="KEGG" id="nte:NEUTE1DRAFT108030"/>
<dbReference type="Proteomes" id="UP000008065">
    <property type="component" value="Unassembled WGS sequence"/>
</dbReference>
<dbReference type="AlphaFoldDB" id="F8ME42"/>